<feature type="domain" description="ChsH2 C-terminal OB-fold" evidence="3">
    <location>
        <begin position="403"/>
        <end position="457"/>
    </location>
</feature>
<dbReference type="SUPFAM" id="SSF53901">
    <property type="entry name" value="Thiolase-like"/>
    <property type="match status" value="2"/>
</dbReference>
<dbReference type="InterPro" id="IPR013747">
    <property type="entry name" value="ACP_syn_III_C"/>
</dbReference>
<dbReference type="SUPFAM" id="SSF50249">
    <property type="entry name" value="Nucleic acid-binding proteins"/>
    <property type="match status" value="1"/>
</dbReference>
<name>A0A1Y5RNQ0_9PROT</name>
<dbReference type="InterPro" id="IPR012340">
    <property type="entry name" value="NA-bd_OB-fold"/>
</dbReference>
<keyword evidence="7" id="KW-1185">Reference proteome</keyword>
<evidence type="ECO:0000259" key="3">
    <source>
        <dbReference type="Pfam" id="PF01796"/>
    </source>
</evidence>
<sequence length="480" mass="51906">MVSILAYGGYVPRLRLSREAIVTANSWFNPALKAHMAGERSICNWDEDPLTMAVAAARDCLTGVAKESVTACHLASTTLPFVDRQNAGVVAAAAGLPETATTMDVTGSQRAATTALAAACRDGSGRTLLIASEKREARSGAPQEALYGDGAAALLIGPGPGIARLVASAGVAVDFVDHYRAPDHRFEYGWEERWIRDEGYQKIVPRALEPALAEAGISGAEIDHFVMPCVYPAVTRSFARTYGIRPEAVSDTLQAVMGEAGAAHPLVMLTRVLEQARPGQKIVLVGFGQGADALVFEVEEGIARLEPRIGIGGHLARGRPETNYQKYLAMNGLVDQEHGKRAEIDGQTALSTLYRKRDMVTSLIGGVCRTCGTRQFPKSALCVNPNCGEYDSQDDYPFADEPARVLTWSADHLVFVPTPPAHYGMVQFDGGGRFMADFTDVAEGEVEVGMDMRMEFRIKEMDSDRGFRKYFWKAAPARQG</sequence>
<gene>
    <name evidence="6" type="ORF">OCH7691_00565</name>
</gene>
<protein>
    <recommendedName>
        <fullName evidence="8">3-hydroxy-3-methylglutaryl CoA synthase</fullName>
    </recommendedName>
</protein>
<dbReference type="RefSeq" id="WP_085883460.1">
    <property type="nucleotide sequence ID" value="NZ_FWFR01000001.1"/>
</dbReference>
<dbReference type="OrthoDB" id="8771453at2"/>
<dbReference type="InterPro" id="IPR002878">
    <property type="entry name" value="ChsH2_C"/>
</dbReference>
<dbReference type="InParanoid" id="A0A1Y5RNQ0"/>
<feature type="domain" description="Beta-ketoacyl-[acyl-carrier-protein] synthase III C-terminal" evidence="4">
    <location>
        <begin position="212"/>
        <end position="291"/>
    </location>
</feature>
<dbReference type="GO" id="GO:0044550">
    <property type="term" value="P:secondary metabolite biosynthetic process"/>
    <property type="evidence" value="ECO:0007669"/>
    <property type="project" value="TreeGrafter"/>
</dbReference>
<evidence type="ECO:0000256" key="2">
    <source>
        <dbReference type="ARBA" id="ARBA00023315"/>
    </source>
</evidence>
<dbReference type="PANTHER" id="PTHR34069:SF2">
    <property type="entry name" value="BETA-KETOACYL-[ACYL-CARRIER-PROTEIN] SYNTHASE III"/>
    <property type="match status" value="1"/>
</dbReference>
<dbReference type="InterPro" id="IPR016039">
    <property type="entry name" value="Thiolase-like"/>
</dbReference>
<dbReference type="Pfam" id="PF08541">
    <property type="entry name" value="ACP_syn_III_C"/>
    <property type="match status" value="1"/>
</dbReference>
<evidence type="ECO:0008006" key="8">
    <source>
        <dbReference type="Google" id="ProtNLM"/>
    </source>
</evidence>
<reference evidence="6 7" key="1">
    <citation type="submission" date="2017-03" db="EMBL/GenBank/DDBJ databases">
        <authorList>
            <person name="Afonso C.L."/>
            <person name="Miller P.J."/>
            <person name="Scott M.A."/>
            <person name="Spackman E."/>
            <person name="Goraichik I."/>
            <person name="Dimitrov K.M."/>
            <person name="Suarez D.L."/>
            <person name="Swayne D.E."/>
        </authorList>
    </citation>
    <scope>NUCLEOTIDE SEQUENCE [LARGE SCALE GENOMIC DNA]</scope>
    <source>
        <strain evidence="6 7">CECT 7691</strain>
    </source>
</reference>
<keyword evidence="1" id="KW-0808">Transferase</keyword>
<evidence type="ECO:0000259" key="4">
    <source>
        <dbReference type="Pfam" id="PF08541"/>
    </source>
</evidence>
<accession>A0A1Y5RNQ0</accession>
<evidence type="ECO:0000259" key="5">
    <source>
        <dbReference type="Pfam" id="PF12172"/>
    </source>
</evidence>
<evidence type="ECO:0000313" key="7">
    <source>
        <dbReference type="Proteomes" id="UP000193200"/>
    </source>
</evidence>
<organism evidence="6 7">
    <name type="scientific">Oceanibacterium hippocampi</name>
    <dbReference type="NCBI Taxonomy" id="745714"/>
    <lineage>
        <taxon>Bacteria</taxon>
        <taxon>Pseudomonadati</taxon>
        <taxon>Pseudomonadota</taxon>
        <taxon>Alphaproteobacteria</taxon>
        <taxon>Sneathiellales</taxon>
        <taxon>Sneathiellaceae</taxon>
        <taxon>Oceanibacterium</taxon>
    </lineage>
</organism>
<dbReference type="InterPro" id="IPR022002">
    <property type="entry name" value="ChsH2_Znr"/>
</dbReference>
<proteinExistence type="predicted"/>
<evidence type="ECO:0000256" key="1">
    <source>
        <dbReference type="ARBA" id="ARBA00022679"/>
    </source>
</evidence>
<dbReference type="Pfam" id="PF01796">
    <property type="entry name" value="OB_ChsH2_C"/>
    <property type="match status" value="1"/>
</dbReference>
<keyword evidence="2" id="KW-0012">Acyltransferase</keyword>
<dbReference type="GO" id="GO:0016746">
    <property type="term" value="F:acyltransferase activity"/>
    <property type="evidence" value="ECO:0007669"/>
    <property type="project" value="UniProtKB-KW"/>
</dbReference>
<dbReference type="PANTHER" id="PTHR34069">
    <property type="entry name" value="3-OXOACYL-[ACYL-CARRIER-PROTEIN] SYNTHASE 3"/>
    <property type="match status" value="1"/>
</dbReference>
<dbReference type="Proteomes" id="UP000193200">
    <property type="component" value="Unassembled WGS sequence"/>
</dbReference>
<dbReference type="Gene3D" id="3.40.47.10">
    <property type="match status" value="2"/>
</dbReference>
<feature type="domain" description="ChsH2 rubredoxin-like zinc ribbon" evidence="5">
    <location>
        <begin position="363"/>
        <end position="388"/>
    </location>
</feature>
<dbReference type="EMBL" id="FWFR01000001">
    <property type="protein sequence ID" value="SLN21900.1"/>
    <property type="molecule type" value="Genomic_DNA"/>
</dbReference>
<dbReference type="AlphaFoldDB" id="A0A1Y5RNQ0"/>
<evidence type="ECO:0000313" key="6">
    <source>
        <dbReference type="EMBL" id="SLN21900.1"/>
    </source>
</evidence>
<dbReference type="Pfam" id="PF12172">
    <property type="entry name" value="zf-ChsH2"/>
    <property type="match status" value="1"/>
</dbReference>